<reference evidence="1" key="1">
    <citation type="journal article" date="2021" name="Front. Microbiol.">
        <title>Comprehensive Comparative Genomics and Phenotyping of Methylobacterium Species.</title>
        <authorList>
            <person name="Alessa O."/>
            <person name="Ogura Y."/>
            <person name="Fujitani Y."/>
            <person name="Takami H."/>
            <person name="Hayashi T."/>
            <person name="Sahin N."/>
            <person name="Tani A."/>
        </authorList>
    </citation>
    <scope>NUCLEOTIDE SEQUENCE</scope>
    <source>
        <strain evidence="1">DSM 17168</strain>
    </source>
</reference>
<sequence>MALSDKALSVFAFAAYHQLESGQKVSRVVRRDGAGHRADPEAVAELEQAGLIEATPDALVLRPQAEAMVETGITALRRALAGA</sequence>
<dbReference type="EMBL" id="BPQQ01000133">
    <property type="protein sequence ID" value="GJE04557.1"/>
    <property type="molecule type" value="Genomic_DNA"/>
</dbReference>
<reference evidence="1" key="2">
    <citation type="submission" date="2021-08" db="EMBL/GenBank/DDBJ databases">
        <authorList>
            <person name="Tani A."/>
            <person name="Ola A."/>
            <person name="Ogura Y."/>
            <person name="Katsura K."/>
            <person name="Hayashi T."/>
        </authorList>
    </citation>
    <scope>NUCLEOTIDE SEQUENCE</scope>
    <source>
        <strain evidence="1">DSM 17168</strain>
    </source>
</reference>
<dbReference type="RefSeq" id="WP_238241959.1">
    <property type="nucleotide sequence ID" value="NZ_BPQQ01000133.1"/>
</dbReference>
<comment type="caution">
    <text evidence="1">The sequence shown here is derived from an EMBL/GenBank/DDBJ whole genome shotgun (WGS) entry which is preliminary data.</text>
</comment>
<evidence type="ECO:0000313" key="2">
    <source>
        <dbReference type="Proteomes" id="UP001055153"/>
    </source>
</evidence>
<name>A0ABQ4SN94_9HYPH</name>
<gene>
    <name evidence="1" type="ORF">GMJLKIPL_6521</name>
</gene>
<protein>
    <recommendedName>
        <fullName evidence="3">MarR family transcriptional regulator</fullName>
    </recommendedName>
</protein>
<proteinExistence type="predicted"/>
<evidence type="ECO:0008006" key="3">
    <source>
        <dbReference type="Google" id="ProtNLM"/>
    </source>
</evidence>
<keyword evidence="2" id="KW-1185">Reference proteome</keyword>
<accession>A0ABQ4SN94</accession>
<evidence type="ECO:0000313" key="1">
    <source>
        <dbReference type="EMBL" id="GJE04557.1"/>
    </source>
</evidence>
<dbReference type="Proteomes" id="UP001055153">
    <property type="component" value="Unassembled WGS sequence"/>
</dbReference>
<organism evidence="1 2">
    <name type="scientific">Methylobacterium isbiliense</name>
    <dbReference type="NCBI Taxonomy" id="315478"/>
    <lineage>
        <taxon>Bacteria</taxon>
        <taxon>Pseudomonadati</taxon>
        <taxon>Pseudomonadota</taxon>
        <taxon>Alphaproteobacteria</taxon>
        <taxon>Hyphomicrobiales</taxon>
        <taxon>Methylobacteriaceae</taxon>
        <taxon>Methylobacterium</taxon>
    </lineage>
</organism>